<dbReference type="EMBL" id="MW145136">
    <property type="protein sequence ID" value="QPB11258.1"/>
    <property type="molecule type" value="Genomic_DNA"/>
</dbReference>
<organism evidence="1 2">
    <name type="scientific">Providencia phage PSTNGR1</name>
    <dbReference type="NCBI Taxonomy" id="2783542"/>
    <lineage>
        <taxon>Viruses</taxon>
        <taxon>Duplodnaviria</taxon>
        <taxon>Heunggongvirae</taxon>
        <taxon>Uroviricota</taxon>
        <taxon>Caudoviricetes</taxon>
        <taxon>Autographivirales</taxon>
        <taxon>Autonotataviridae</taxon>
        <taxon>Jeruvirus</taxon>
        <taxon>Jeruvirus PSTNGR1</taxon>
    </lineage>
</organism>
<evidence type="ECO:0000313" key="2">
    <source>
        <dbReference type="Proteomes" id="UP000663393"/>
    </source>
</evidence>
<dbReference type="Proteomes" id="UP000663393">
    <property type="component" value="Segment"/>
</dbReference>
<reference evidence="1" key="1">
    <citation type="submission" date="2020-10" db="EMBL/GenBank/DDBJ databases">
        <authorList>
            <person name="Yerushalmy O."/>
            <person name="Gronovich N."/>
            <person name="Alkalay-Oren S."/>
            <person name="Coppenhagen-Glazer S."/>
            <person name="Hazan R."/>
        </authorList>
    </citation>
    <scope>NUCLEOTIDE SEQUENCE</scope>
</reference>
<proteinExistence type="predicted"/>
<keyword evidence="2" id="KW-1185">Reference proteome</keyword>
<sequence>MTCPSHSTDRPPSRTYTFSFAIQPIVTSDTTKEHVALELMLHLLCYLVNPCQLTHNICSADDSHSTLTGQLVKWYVVGGFVSNNACRSYMLLTTSC</sequence>
<accession>A0A873WQB2</accession>
<evidence type="ECO:0000313" key="1">
    <source>
        <dbReference type="EMBL" id="QPB11258.1"/>
    </source>
</evidence>
<name>A0A873WQB2_9CAUD</name>
<protein>
    <submittedName>
        <fullName evidence="1">Uncharacterized protein</fullName>
    </submittedName>
</protein>